<keyword evidence="1" id="KW-0963">Cytoplasm</keyword>
<reference evidence="5" key="1">
    <citation type="submission" date="2010-10" db="EMBL/GenBank/DDBJ databases">
        <authorList>
            <consortium name="US DOE Joint Genome Institute (JGI-PGF)"/>
            <person name="Lucas S."/>
            <person name="Copeland A."/>
            <person name="Lapidus A."/>
            <person name="Bruce D."/>
            <person name="Goodwin L."/>
            <person name="Pitluck S."/>
            <person name="Kyrpides N."/>
            <person name="Mavromatis K."/>
            <person name="Detter J.C."/>
            <person name="Han C."/>
            <person name="Land M."/>
            <person name="Hauser L."/>
            <person name="Markowitz V."/>
            <person name="Cheng J.-F."/>
            <person name="Hugenholtz P."/>
            <person name="Woyke T."/>
            <person name="Wu D."/>
            <person name="Pukall R."/>
            <person name="Wahrenburg C."/>
            <person name="Brambilla E."/>
            <person name="Klenk H.-P."/>
            <person name="Eisen J.A."/>
        </authorList>
    </citation>
    <scope>NUCLEOTIDE SEQUENCE [LARGE SCALE GENOMIC DNA]</scope>
    <source>
        <strain evidence="5">DSM 13965</strain>
    </source>
</reference>
<evidence type="ECO:0000256" key="1">
    <source>
        <dbReference type="ARBA" id="ARBA00022490"/>
    </source>
</evidence>
<dbReference type="Gene3D" id="3.20.20.70">
    <property type="entry name" value="Aldolase class I"/>
    <property type="match status" value="1"/>
</dbReference>
<reference evidence="5" key="2">
    <citation type="submission" date="2012-10" db="EMBL/GenBank/DDBJ databases">
        <title>Improved high-quality draft of Thermaerobacter subterraneus C21, DSM 13965.</title>
        <authorList>
            <consortium name="DOE Joint Genome Institute"/>
            <person name="Eisen J."/>
            <person name="Huntemann M."/>
            <person name="Wei C.-L."/>
            <person name="Han J."/>
            <person name="Detter J.C."/>
            <person name="Han C."/>
            <person name="Tapia R."/>
            <person name="Chen A."/>
            <person name="Kyrpides N."/>
            <person name="Mavromatis K."/>
            <person name="Markowitz V."/>
            <person name="Szeto E."/>
            <person name="Ivanova N."/>
            <person name="Mikhailova N."/>
            <person name="Ovchinnikova G."/>
            <person name="Pagani I."/>
            <person name="Pati A."/>
            <person name="Goodwin L."/>
            <person name="Nordberg H.P."/>
            <person name="Cantor M.N."/>
            <person name="Hua S.X."/>
            <person name="Woyke T."/>
            <person name="Eisen J."/>
            <person name="Klenk H.-P."/>
        </authorList>
    </citation>
    <scope>NUCLEOTIDE SEQUENCE [LARGE SCALE GENOMIC DNA]</scope>
    <source>
        <strain evidence="5">DSM 13965</strain>
    </source>
</reference>
<dbReference type="SUPFAM" id="SSF51569">
    <property type="entry name" value="Aldolase"/>
    <property type="match status" value="1"/>
</dbReference>
<comment type="caution">
    <text evidence="5">The sequence shown here is derived from an EMBL/GenBank/DDBJ whole genome shotgun (WGS) entry which is preliminary data.</text>
</comment>
<accession>K6QD78</accession>
<dbReference type="eggNOG" id="COG0274">
    <property type="taxonomic scope" value="Bacteria"/>
</dbReference>
<proteinExistence type="predicted"/>
<keyword evidence="2" id="KW-0704">Schiff base</keyword>
<dbReference type="InterPro" id="IPR011343">
    <property type="entry name" value="DeoC"/>
</dbReference>
<organism evidence="5 6">
    <name type="scientific">Thermaerobacter subterraneus DSM 13965</name>
    <dbReference type="NCBI Taxonomy" id="867903"/>
    <lineage>
        <taxon>Bacteria</taxon>
        <taxon>Bacillati</taxon>
        <taxon>Bacillota</taxon>
        <taxon>Clostridia</taxon>
        <taxon>Eubacteriales</taxon>
        <taxon>Clostridiales Family XVII. Incertae Sedis</taxon>
        <taxon>Thermaerobacter</taxon>
    </lineage>
</organism>
<dbReference type="GO" id="GO:0004139">
    <property type="term" value="F:deoxyribose-phosphate aldolase activity"/>
    <property type="evidence" value="ECO:0007669"/>
    <property type="project" value="UniProtKB-UniRule"/>
</dbReference>
<dbReference type="Proteomes" id="UP000005710">
    <property type="component" value="Unassembled WGS sequence"/>
</dbReference>
<evidence type="ECO:0000256" key="3">
    <source>
        <dbReference type="NCBIfam" id="TIGR00126"/>
    </source>
</evidence>
<protein>
    <recommendedName>
        <fullName evidence="3">Deoxyribose-phosphate aldolase</fullName>
        <ecNumber evidence="3">4.1.2.4</ecNumber>
    </recommendedName>
</protein>
<dbReference type="PANTHER" id="PTHR10889:SF1">
    <property type="entry name" value="DEOXYRIBOSE-PHOSPHATE ALDOLASE"/>
    <property type="match status" value="1"/>
</dbReference>
<sequence length="275" mass="28199">MTAEGYPSGAVAGGAGRSGARLARFIQSTLIASDVTEEQVVAHCRACLEYGFHAAMVPPLWVPVARRVLAGSPVRVASFVDFPLGCMTTSARVAQARELAELGVDEIDVMVPLGLFRSGRLDDFRADLEAVVRASRPAETKAMLELPLLNAAEREQMVRLAVAAGFDWVKNASGGAVGVATPDDIRFLRQRVPAGVRVKASGGIKTAAQAWALIDAGAELLGTSAAVALVTGRAGGDGSPSRRGGDGAAGSSRDEPAGHAGAGAVGPGRDPAVTY</sequence>
<dbReference type="EMBL" id="AENY02000003">
    <property type="protein sequence ID" value="EKP94586.1"/>
    <property type="molecule type" value="Genomic_DNA"/>
</dbReference>
<dbReference type="RefSeq" id="WP_006904607.1">
    <property type="nucleotide sequence ID" value="NZ_JH976535.1"/>
</dbReference>
<dbReference type="NCBIfam" id="TIGR00126">
    <property type="entry name" value="deoC"/>
    <property type="match status" value="1"/>
</dbReference>
<dbReference type="EC" id="4.1.2.4" evidence="3"/>
<dbReference type="GO" id="GO:0016052">
    <property type="term" value="P:carbohydrate catabolic process"/>
    <property type="evidence" value="ECO:0007669"/>
    <property type="project" value="TreeGrafter"/>
</dbReference>
<keyword evidence="6" id="KW-1185">Reference proteome</keyword>
<dbReference type="OrthoDB" id="9778711at2"/>
<dbReference type="InterPro" id="IPR002915">
    <property type="entry name" value="DeoC/FbaB/LacD_aldolase"/>
</dbReference>
<dbReference type="SMART" id="SM01133">
    <property type="entry name" value="DeoC"/>
    <property type="match status" value="1"/>
</dbReference>
<dbReference type="STRING" id="867903.ThesuDRAFT_02324"/>
<name>K6QD78_9FIRM</name>
<dbReference type="CDD" id="cd00959">
    <property type="entry name" value="DeoC"/>
    <property type="match status" value="1"/>
</dbReference>
<dbReference type="PANTHER" id="PTHR10889">
    <property type="entry name" value="DEOXYRIBOSE-PHOSPHATE ALDOLASE"/>
    <property type="match status" value="1"/>
</dbReference>
<dbReference type="InterPro" id="IPR013785">
    <property type="entry name" value="Aldolase_TIM"/>
</dbReference>
<gene>
    <name evidence="5" type="ORF">ThesuDRAFT_02324</name>
</gene>
<evidence type="ECO:0000256" key="2">
    <source>
        <dbReference type="ARBA" id="ARBA00023270"/>
    </source>
</evidence>
<dbReference type="AlphaFoldDB" id="K6QD78"/>
<dbReference type="GO" id="GO:0005737">
    <property type="term" value="C:cytoplasm"/>
    <property type="evidence" value="ECO:0007669"/>
    <property type="project" value="InterPro"/>
</dbReference>
<evidence type="ECO:0000256" key="4">
    <source>
        <dbReference type="SAM" id="MobiDB-lite"/>
    </source>
</evidence>
<feature type="region of interest" description="Disordered" evidence="4">
    <location>
        <begin position="232"/>
        <end position="275"/>
    </location>
</feature>
<dbReference type="HOGENOM" id="CLU_053595_0_2_9"/>
<dbReference type="GO" id="GO:0009264">
    <property type="term" value="P:deoxyribonucleotide catabolic process"/>
    <property type="evidence" value="ECO:0007669"/>
    <property type="project" value="UniProtKB-UniRule"/>
</dbReference>
<evidence type="ECO:0000313" key="5">
    <source>
        <dbReference type="EMBL" id="EKP94586.1"/>
    </source>
</evidence>
<evidence type="ECO:0000313" key="6">
    <source>
        <dbReference type="Proteomes" id="UP000005710"/>
    </source>
</evidence>